<dbReference type="PANTHER" id="PTHR39136">
    <property type="entry name" value="ALTERED INHERITANCE OF MITOCHONDRIA PROTEIN 11"/>
    <property type="match status" value="1"/>
</dbReference>
<evidence type="ECO:0000256" key="3">
    <source>
        <dbReference type="ARBA" id="ARBA00023136"/>
    </source>
</evidence>
<organism evidence="6 7">
    <name type="scientific">Bionectria ochroleuca</name>
    <name type="common">Gliocladium roseum</name>
    <dbReference type="NCBI Taxonomy" id="29856"/>
    <lineage>
        <taxon>Eukaryota</taxon>
        <taxon>Fungi</taxon>
        <taxon>Dikarya</taxon>
        <taxon>Ascomycota</taxon>
        <taxon>Pezizomycotina</taxon>
        <taxon>Sordariomycetes</taxon>
        <taxon>Hypocreomycetidae</taxon>
        <taxon>Hypocreales</taxon>
        <taxon>Bionectriaceae</taxon>
        <taxon>Clonostachys</taxon>
    </lineage>
</organism>
<dbReference type="EMBL" id="JADCTT010000002">
    <property type="protein sequence ID" value="KAF9757296.1"/>
    <property type="molecule type" value="Genomic_DNA"/>
</dbReference>
<sequence length="193" mass="21148">MAFGNPAADLPNWRSGPQPLPSPLAMSQPITPSQDERPVASPYLRQAKQFGLLLAGTGFLATSIAIARRSVVRRRLATFPSFYTSNRSPPTFDGSDRQLLAVHALGLATLNVMSFGVMLVGGISWAFDLSSIEDLRQRTRTAMRRPSNISAEDEKEAEREMEKMMENLMGKFGLKKPENEATGEPPAENGGRQ</sequence>
<dbReference type="InterPro" id="IPR038814">
    <property type="entry name" value="AIM11"/>
</dbReference>
<evidence type="ECO:0000313" key="6">
    <source>
        <dbReference type="EMBL" id="KAF9757296.1"/>
    </source>
</evidence>
<protein>
    <recommendedName>
        <fullName evidence="4">Altered inheritance of mitochondria protein 11</fullName>
    </recommendedName>
</protein>
<evidence type="ECO:0000256" key="5">
    <source>
        <dbReference type="SAM" id="MobiDB-lite"/>
    </source>
</evidence>
<dbReference type="GO" id="GO:0005739">
    <property type="term" value="C:mitochondrion"/>
    <property type="evidence" value="ECO:0007669"/>
    <property type="project" value="TreeGrafter"/>
</dbReference>
<evidence type="ECO:0000313" key="7">
    <source>
        <dbReference type="Proteomes" id="UP000616885"/>
    </source>
</evidence>
<evidence type="ECO:0000256" key="4">
    <source>
        <dbReference type="RuleBase" id="RU367098"/>
    </source>
</evidence>
<comment type="similarity">
    <text evidence="4">Belongs to the AIM11 family.</text>
</comment>
<keyword evidence="3 4" id="KW-0472">Membrane</keyword>
<evidence type="ECO:0000256" key="2">
    <source>
        <dbReference type="ARBA" id="ARBA00022989"/>
    </source>
</evidence>
<proteinExistence type="inferred from homology"/>
<feature type="region of interest" description="Disordered" evidence="5">
    <location>
        <begin position="1"/>
        <end position="38"/>
    </location>
</feature>
<dbReference type="GO" id="GO:0016020">
    <property type="term" value="C:membrane"/>
    <property type="evidence" value="ECO:0007669"/>
    <property type="project" value="UniProtKB-SubCell"/>
</dbReference>
<gene>
    <name evidence="4" type="primary">AIM11</name>
    <name evidence="6" type="ORF">IM811_008240</name>
</gene>
<dbReference type="Proteomes" id="UP000616885">
    <property type="component" value="Unassembled WGS sequence"/>
</dbReference>
<feature type="region of interest" description="Disordered" evidence="5">
    <location>
        <begin position="171"/>
        <end position="193"/>
    </location>
</feature>
<evidence type="ECO:0000256" key="1">
    <source>
        <dbReference type="ARBA" id="ARBA00022692"/>
    </source>
</evidence>
<feature type="transmembrane region" description="Helical" evidence="4">
    <location>
        <begin position="50"/>
        <end position="67"/>
    </location>
</feature>
<dbReference type="PANTHER" id="PTHR39136:SF1">
    <property type="entry name" value="ALTERED INHERITANCE OF MITOCHONDRIA PROTEIN 11"/>
    <property type="match status" value="1"/>
</dbReference>
<feature type="region of interest" description="Disordered" evidence="5">
    <location>
        <begin position="143"/>
        <end position="162"/>
    </location>
</feature>
<accession>A0A8H7NJS6</accession>
<comment type="caution">
    <text evidence="6">The sequence shown here is derived from an EMBL/GenBank/DDBJ whole genome shotgun (WGS) entry which is preliminary data.</text>
</comment>
<dbReference type="AlphaFoldDB" id="A0A8H7NJS6"/>
<reference evidence="6" key="1">
    <citation type="submission" date="2020-10" db="EMBL/GenBank/DDBJ databases">
        <title>High-Quality Genome Resource of Clonostachys rosea strain S41 by Oxford Nanopore Long-Read Sequencing.</title>
        <authorList>
            <person name="Wang H."/>
        </authorList>
    </citation>
    <scope>NUCLEOTIDE SEQUENCE</scope>
    <source>
        <strain evidence="6">S41</strain>
    </source>
</reference>
<feature type="transmembrane region" description="Helical" evidence="4">
    <location>
        <begin position="104"/>
        <end position="127"/>
    </location>
</feature>
<keyword evidence="1 4" id="KW-0812">Transmembrane</keyword>
<name>A0A8H7NJS6_BIOOC</name>
<comment type="subcellular location">
    <subcellularLocation>
        <location evidence="4">Membrane</location>
        <topology evidence="4">Multi-pass membrane protein</topology>
    </subcellularLocation>
</comment>
<keyword evidence="2 4" id="KW-1133">Transmembrane helix</keyword>